<dbReference type="HAMAP" id="MF_00724">
    <property type="entry name" value="FliE"/>
    <property type="match status" value="1"/>
</dbReference>
<dbReference type="PRINTS" id="PR01006">
    <property type="entry name" value="FLGHOOKFLIE"/>
</dbReference>
<evidence type="ECO:0000256" key="1">
    <source>
        <dbReference type="ARBA" id="ARBA00004117"/>
    </source>
</evidence>
<dbReference type="eggNOG" id="COG1677">
    <property type="taxonomic scope" value="Bacteria"/>
</dbReference>
<sequence length="108" mass="11416">MRMEALTPLFDIAPAVQQSASPASALPGSAEASAPGKSFGQFLSEAINEVNQAQLHADDLTARFAAGEPLDVHQVMIASQEASVALDLAVQVRNRLLDAYQQIISLNV</sequence>
<keyword evidence="6" id="KW-0969">Cilium</keyword>
<dbReference type="InterPro" id="IPR001624">
    <property type="entry name" value="FliE"/>
</dbReference>
<name>S0ETX7_CHTCT</name>
<keyword evidence="7" id="KW-1185">Reference proteome</keyword>
<dbReference type="HOGENOM" id="CLU_147249_3_3_0"/>
<dbReference type="AlphaFoldDB" id="S0ETX7"/>
<dbReference type="PANTHER" id="PTHR34653:SF1">
    <property type="entry name" value="FLAGELLAR HOOK-BASAL BODY COMPLEX PROTEIN FLIE"/>
    <property type="match status" value="1"/>
</dbReference>
<dbReference type="GO" id="GO:0003774">
    <property type="term" value="F:cytoskeletal motor activity"/>
    <property type="evidence" value="ECO:0007669"/>
    <property type="project" value="InterPro"/>
</dbReference>
<evidence type="ECO:0000313" key="6">
    <source>
        <dbReference type="EMBL" id="CCW35058.1"/>
    </source>
</evidence>
<dbReference type="EMBL" id="HF951689">
    <property type="protein sequence ID" value="CCW35058.1"/>
    <property type="molecule type" value="Genomic_DNA"/>
</dbReference>
<keyword evidence="6" id="KW-0966">Cell projection</keyword>
<reference evidence="7" key="1">
    <citation type="submission" date="2013-03" db="EMBL/GenBank/DDBJ databases">
        <title>Genome sequence of Chthonomonas calidirosea, the first sequenced genome from the Armatimonadetes phylum (formally candidate division OP10).</title>
        <authorList>
            <person name="Lee K.C.Y."/>
            <person name="Morgan X.C."/>
            <person name="Dunfield P.F."/>
            <person name="Tamas I."/>
            <person name="Houghton K.M."/>
            <person name="Vyssotski M."/>
            <person name="Ryan J.L.J."/>
            <person name="Lagutin K."/>
            <person name="McDonald I.R."/>
            <person name="Stott M.B."/>
        </authorList>
    </citation>
    <scope>NUCLEOTIDE SEQUENCE [LARGE SCALE GENOMIC DNA]</scope>
    <source>
        <strain evidence="7">DSM 23976 / ICMP 18418 / T49</strain>
    </source>
</reference>
<dbReference type="KEGG" id="ccz:CCALI_01240"/>
<gene>
    <name evidence="4" type="primary">fliE</name>
    <name evidence="6" type="ORF">CCALI_01240</name>
</gene>
<dbReference type="InParanoid" id="S0ETX7"/>
<dbReference type="Proteomes" id="UP000014227">
    <property type="component" value="Chromosome I"/>
</dbReference>
<organism evidence="6 7">
    <name type="scientific">Chthonomonas calidirosea (strain DSM 23976 / ICMP 18418 / T49)</name>
    <dbReference type="NCBI Taxonomy" id="1303518"/>
    <lineage>
        <taxon>Bacteria</taxon>
        <taxon>Bacillati</taxon>
        <taxon>Armatimonadota</taxon>
        <taxon>Chthonomonadia</taxon>
        <taxon>Chthonomonadales</taxon>
        <taxon>Chthonomonadaceae</taxon>
        <taxon>Chthonomonas</taxon>
    </lineage>
</organism>
<dbReference type="GO" id="GO:0005198">
    <property type="term" value="F:structural molecule activity"/>
    <property type="evidence" value="ECO:0007669"/>
    <property type="project" value="UniProtKB-UniRule"/>
</dbReference>
<dbReference type="GO" id="GO:0071973">
    <property type="term" value="P:bacterial-type flagellum-dependent cell motility"/>
    <property type="evidence" value="ECO:0007669"/>
    <property type="project" value="InterPro"/>
</dbReference>
<dbReference type="PATRIC" id="fig|1303518.3.peg.1260"/>
<dbReference type="NCBIfam" id="TIGR00205">
    <property type="entry name" value="fliE"/>
    <property type="match status" value="1"/>
</dbReference>
<evidence type="ECO:0000256" key="2">
    <source>
        <dbReference type="ARBA" id="ARBA00009272"/>
    </source>
</evidence>
<accession>S0ETX7</accession>
<proteinExistence type="inferred from homology"/>
<dbReference type="STRING" id="454171.CP488_02858"/>
<dbReference type="PANTHER" id="PTHR34653">
    <property type="match status" value="1"/>
</dbReference>
<evidence type="ECO:0000256" key="3">
    <source>
        <dbReference type="ARBA" id="ARBA00023143"/>
    </source>
</evidence>
<evidence type="ECO:0000256" key="4">
    <source>
        <dbReference type="HAMAP-Rule" id="MF_00724"/>
    </source>
</evidence>
<evidence type="ECO:0000256" key="5">
    <source>
        <dbReference type="NCBIfam" id="TIGR00205"/>
    </source>
</evidence>
<dbReference type="RefSeq" id="WP_016482601.1">
    <property type="nucleotide sequence ID" value="NC_021487.1"/>
</dbReference>
<protein>
    <recommendedName>
        <fullName evidence="4 5">Flagellar hook-basal body complex protein FliE</fullName>
    </recommendedName>
</protein>
<dbReference type="FunCoup" id="S0ETX7">
    <property type="interactions" value="65"/>
</dbReference>
<dbReference type="GO" id="GO:0009425">
    <property type="term" value="C:bacterial-type flagellum basal body"/>
    <property type="evidence" value="ECO:0007669"/>
    <property type="project" value="UniProtKB-SubCell"/>
</dbReference>
<comment type="similarity">
    <text evidence="2 4">Belongs to the FliE family.</text>
</comment>
<evidence type="ECO:0000313" key="7">
    <source>
        <dbReference type="Proteomes" id="UP000014227"/>
    </source>
</evidence>
<keyword evidence="6" id="KW-0282">Flagellum</keyword>
<keyword evidence="3 4" id="KW-0975">Bacterial flagellum</keyword>
<dbReference type="Pfam" id="PF02049">
    <property type="entry name" value="FliE"/>
    <property type="match status" value="1"/>
</dbReference>
<comment type="subcellular location">
    <subcellularLocation>
        <location evidence="1 4">Bacterial flagellum basal body</location>
    </subcellularLocation>
</comment>